<protein>
    <recommendedName>
        <fullName evidence="3">Carboxymuconolactone decarboxylase-like domain-containing protein</fullName>
    </recommendedName>
</protein>
<name>A0A8S1J5W9_9CHLO</name>
<dbReference type="InterPro" id="IPR029032">
    <property type="entry name" value="AhpD-like"/>
</dbReference>
<dbReference type="SUPFAM" id="SSF69118">
    <property type="entry name" value="AhpD-like"/>
    <property type="match status" value="1"/>
</dbReference>
<proteinExistence type="predicted"/>
<accession>A0A8S1J5W9</accession>
<reference evidence="1" key="1">
    <citation type="submission" date="2020-12" db="EMBL/GenBank/DDBJ databases">
        <authorList>
            <person name="Iha C."/>
        </authorList>
    </citation>
    <scope>NUCLEOTIDE SEQUENCE</scope>
</reference>
<comment type="caution">
    <text evidence="1">The sequence shown here is derived from an EMBL/GenBank/DDBJ whole genome shotgun (WGS) entry which is preliminary data.</text>
</comment>
<evidence type="ECO:0008006" key="3">
    <source>
        <dbReference type="Google" id="ProtNLM"/>
    </source>
</evidence>
<evidence type="ECO:0000313" key="2">
    <source>
        <dbReference type="Proteomes" id="UP000708148"/>
    </source>
</evidence>
<organism evidence="1 2">
    <name type="scientific">Ostreobium quekettii</name>
    <dbReference type="NCBI Taxonomy" id="121088"/>
    <lineage>
        <taxon>Eukaryota</taxon>
        <taxon>Viridiplantae</taxon>
        <taxon>Chlorophyta</taxon>
        <taxon>core chlorophytes</taxon>
        <taxon>Ulvophyceae</taxon>
        <taxon>TCBD clade</taxon>
        <taxon>Bryopsidales</taxon>
        <taxon>Ostreobineae</taxon>
        <taxon>Ostreobiaceae</taxon>
        <taxon>Ostreobium</taxon>
    </lineage>
</organism>
<gene>
    <name evidence="1" type="ORF">OSTQU699_LOCUS4264</name>
</gene>
<dbReference type="Gene3D" id="1.20.1290.10">
    <property type="entry name" value="AhpD-like"/>
    <property type="match status" value="1"/>
</dbReference>
<dbReference type="AlphaFoldDB" id="A0A8S1J5W9"/>
<keyword evidence="2" id="KW-1185">Reference proteome</keyword>
<evidence type="ECO:0000313" key="1">
    <source>
        <dbReference type="EMBL" id="CAD7698905.1"/>
    </source>
</evidence>
<dbReference type="EMBL" id="CAJHUC010000911">
    <property type="protein sequence ID" value="CAD7698905.1"/>
    <property type="molecule type" value="Genomic_DNA"/>
</dbReference>
<sequence>MERRLEALFHARLDLRVAGESAQAFASLNFVSATNQFGSQPSSPVYPHANQPDSSSLETSVLIFACIVPSLAASRPPTSACEVVTTGLGAATFRPLGMASTTDADHKELLERAVAQVQKELFPGHQPDNGAPADPEALHAFFPPVYAGCWAIYRECVVSDGSRTRRNKEPIAATISSSNGCKCCTTSHTNFAVAAGADGYSLRASIAAGDPSLLTEENVRKVCSWAKECQRRDAPALKEVPPFNMNEAPEIIGTIHMFNYLNRIVQKYLTTDLVLPAFPWPVKLLLRAFPFLQRPFFDLFFFSQLGKTVKEVGPLKQGASLEILVVDSQLPGEFQWAQRNASVAKAFTYWSWAMGELANKYIPKEVTKHVGKYIDEKYTGEAPPAANKWVYRVAKETGLSEAHQSAVRYMLLMSFARFQIDGAIKRALARHFPDGRTQRAMGMWAAFKTASAVSKWQGECALNYLPTGDITGR</sequence>
<dbReference type="Proteomes" id="UP000708148">
    <property type="component" value="Unassembled WGS sequence"/>
</dbReference>